<dbReference type="InterPro" id="IPR044164">
    <property type="entry name" value="CFI"/>
</dbReference>
<evidence type="ECO:0000256" key="2">
    <source>
        <dbReference type="ARBA" id="ARBA00007166"/>
    </source>
</evidence>
<accession>A0ABD1Y925</accession>
<dbReference type="InterPro" id="IPR016089">
    <property type="entry name" value="Chalcone_isomerase_bundle_sf"/>
</dbReference>
<comment type="pathway">
    <text evidence="1">Secondary metabolite biosynthesis; flavonoid biosynthesis.</text>
</comment>
<dbReference type="GO" id="GO:0009813">
    <property type="term" value="P:flavonoid biosynthetic process"/>
    <property type="evidence" value="ECO:0007669"/>
    <property type="project" value="UniProtKB-KW"/>
</dbReference>
<evidence type="ECO:0000256" key="4">
    <source>
        <dbReference type="ARBA" id="ARBA00023241"/>
    </source>
</evidence>
<dbReference type="Proteomes" id="UP001605036">
    <property type="component" value="Unassembled WGS sequence"/>
</dbReference>
<name>A0ABD1Y925_9MARC</name>
<organism evidence="9 10">
    <name type="scientific">Riccia fluitans</name>
    <dbReference type="NCBI Taxonomy" id="41844"/>
    <lineage>
        <taxon>Eukaryota</taxon>
        <taxon>Viridiplantae</taxon>
        <taxon>Streptophyta</taxon>
        <taxon>Embryophyta</taxon>
        <taxon>Marchantiophyta</taxon>
        <taxon>Marchantiopsida</taxon>
        <taxon>Marchantiidae</taxon>
        <taxon>Marchantiales</taxon>
        <taxon>Ricciaceae</taxon>
        <taxon>Riccia</taxon>
    </lineage>
</organism>
<evidence type="ECO:0000313" key="9">
    <source>
        <dbReference type="EMBL" id="KAL2623247.1"/>
    </source>
</evidence>
<gene>
    <name evidence="9" type="ORF">R1flu_003452</name>
</gene>
<evidence type="ECO:0000313" key="10">
    <source>
        <dbReference type="Proteomes" id="UP001605036"/>
    </source>
</evidence>
<dbReference type="InterPro" id="IPR016088">
    <property type="entry name" value="Chalcone_isomerase_3-sand"/>
</dbReference>
<dbReference type="InterPro" id="IPR016087">
    <property type="entry name" value="Chalcone_isomerase"/>
</dbReference>
<proteinExistence type="inferred from homology"/>
<keyword evidence="10" id="KW-1185">Reference proteome</keyword>
<keyword evidence="4" id="KW-0284">Flavonoid biosynthesis</keyword>
<comment type="catalytic activity">
    <reaction evidence="6">
        <text>a chalcone = a flavanone.</text>
        <dbReference type="EC" id="5.5.1.6"/>
    </reaction>
</comment>
<dbReference type="PANTHER" id="PTHR28039:SF8">
    <property type="entry name" value="CHALCONE--FLAVANONE ISOMERASE 1-RELATED"/>
    <property type="match status" value="1"/>
</dbReference>
<sequence length="254" mass="27671">MEDAVVRKAEGWQSPALNLTVATLANDSPVKAEAGVPIQGITLSPTLAAPGRLRKLTLLGAGVRKVRHPDGPELKVTVLGIYSDLDVVKYLSKYRGQSAEQLLTDQQFLYQFLEAPVDIVARVVFLLPMSGEEYARKAGNNTEKDLKMMNKWGGMEELALQEFRRYFKTINCFIGSSIYFTLTRTGFEISQSLDSSVPSATECAVKSAVFGQALVGTMLGINGVSPQLRASFGKKMAALLQAPAAIIQRSQQLQ</sequence>
<evidence type="ECO:0000256" key="5">
    <source>
        <dbReference type="ARBA" id="ARBA00025429"/>
    </source>
</evidence>
<comment type="similarity">
    <text evidence="2 7">Belongs to the chalcone isomerase family.</text>
</comment>
<evidence type="ECO:0000256" key="6">
    <source>
        <dbReference type="ARBA" id="ARBA00034056"/>
    </source>
</evidence>
<feature type="domain" description="Chalcone isomerase" evidence="8">
    <location>
        <begin position="38"/>
        <end position="239"/>
    </location>
</feature>
<dbReference type="Gene3D" id="3.50.70.10">
    <property type="match status" value="1"/>
</dbReference>
<evidence type="ECO:0000256" key="1">
    <source>
        <dbReference type="ARBA" id="ARBA00004966"/>
    </source>
</evidence>
<keyword evidence="3" id="KW-0413">Isomerase</keyword>
<comment type="caution">
    <text evidence="9">The sequence shown here is derived from an EMBL/GenBank/DDBJ whole genome shotgun (WGS) entry which is preliminary data.</text>
</comment>
<dbReference type="Pfam" id="PF02431">
    <property type="entry name" value="Chalcone"/>
    <property type="match status" value="1"/>
</dbReference>
<dbReference type="InterPro" id="IPR036298">
    <property type="entry name" value="Chalcone_isomerase_sf"/>
</dbReference>
<reference evidence="9 10" key="1">
    <citation type="submission" date="2024-09" db="EMBL/GenBank/DDBJ databases">
        <title>Chromosome-scale assembly of Riccia fluitans.</title>
        <authorList>
            <person name="Paukszto L."/>
            <person name="Sawicki J."/>
            <person name="Karawczyk K."/>
            <person name="Piernik-Szablinska J."/>
            <person name="Szczecinska M."/>
            <person name="Mazdziarz M."/>
        </authorList>
    </citation>
    <scope>NUCLEOTIDE SEQUENCE [LARGE SCALE GENOMIC DNA]</scope>
    <source>
        <strain evidence="9">Rf_01</strain>
        <tissue evidence="9">Aerial parts of the thallus</tissue>
    </source>
</reference>
<protein>
    <recommendedName>
        <fullName evidence="7">Chalcone-flavonone isomerase family protein</fullName>
    </recommendedName>
</protein>
<dbReference type="PANTHER" id="PTHR28039">
    <property type="entry name" value="CHALCONE--FLAVONONE ISOMERASE 1-RELATED"/>
    <property type="match status" value="1"/>
</dbReference>
<dbReference type="EMBL" id="JBHFFA010000006">
    <property type="protein sequence ID" value="KAL2623247.1"/>
    <property type="molecule type" value="Genomic_DNA"/>
</dbReference>
<evidence type="ECO:0000256" key="7">
    <source>
        <dbReference type="RuleBase" id="RU361158"/>
    </source>
</evidence>
<dbReference type="GO" id="GO:0045430">
    <property type="term" value="F:chalcone isomerase activity"/>
    <property type="evidence" value="ECO:0007669"/>
    <property type="project" value="UniProtKB-EC"/>
</dbReference>
<dbReference type="Gene3D" id="1.10.890.20">
    <property type="match status" value="1"/>
</dbReference>
<dbReference type="AlphaFoldDB" id="A0ABD1Y925"/>
<evidence type="ECO:0000256" key="3">
    <source>
        <dbReference type="ARBA" id="ARBA00023235"/>
    </source>
</evidence>
<comment type="function">
    <text evidence="5">Catalyzes the intramolecular cyclization of bicyclic chalcones into tricyclic (S)-flavanones. Responsible for the isomerization of 4,2',4',6'-tetrahydroxychalcone (also termed chalcone) into naringenin.</text>
</comment>
<evidence type="ECO:0000259" key="8">
    <source>
        <dbReference type="Pfam" id="PF02431"/>
    </source>
</evidence>
<dbReference type="SUPFAM" id="SSF54626">
    <property type="entry name" value="Chalcone isomerase"/>
    <property type="match status" value="1"/>
</dbReference>